<dbReference type="PROSITE" id="PS51257">
    <property type="entry name" value="PROKAR_LIPOPROTEIN"/>
    <property type="match status" value="1"/>
</dbReference>
<proteinExistence type="predicted"/>
<dbReference type="RefSeq" id="WP_133256603.1">
    <property type="nucleotide sequence ID" value="NZ_QLST01000018.1"/>
</dbReference>
<evidence type="ECO:0000313" key="2">
    <source>
        <dbReference type="Proteomes" id="UP000253319"/>
    </source>
</evidence>
<comment type="caution">
    <text evidence="1">The sequence shown here is derived from an EMBL/GenBank/DDBJ whole genome shotgun (WGS) entry which is preliminary data.</text>
</comment>
<name>A0A365NZ55_9FLAO</name>
<sequence>MKNGKLNLLYILYIMFLYSCSTPKFYSEINQMQNDIKNETEKNTDSAISVKIKSNDVNRLVFKRLEKELVYTNHIIYFNIPSSSIMDEKYWFVVYDVDNQKYYELESSDNNKKRIQLLNSSDTLINSYYRFIFNSYLDDKCEMLKQKGNTSKSGVSTYEAIYEVNLKSKVNRSCYFRNFLYLE</sequence>
<evidence type="ECO:0008006" key="3">
    <source>
        <dbReference type="Google" id="ProtNLM"/>
    </source>
</evidence>
<dbReference type="AlphaFoldDB" id="A0A365NZ55"/>
<keyword evidence="2" id="KW-1185">Reference proteome</keyword>
<dbReference type="Proteomes" id="UP000253319">
    <property type="component" value="Unassembled WGS sequence"/>
</dbReference>
<organism evidence="1 2">
    <name type="scientific">Flavobacterium tibetense</name>
    <dbReference type="NCBI Taxonomy" id="2233533"/>
    <lineage>
        <taxon>Bacteria</taxon>
        <taxon>Pseudomonadati</taxon>
        <taxon>Bacteroidota</taxon>
        <taxon>Flavobacteriia</taxon>
        <taxon>Flavobacteriales</taxon>
        <taxon>Flavobacteriaceae</taxon>
        <taxon>Flavobacterium</taxon>
    </lineage>
</organism>
<evidence type="ECO:0000313" key="1">
    <source>
        <dbReference type="EMBL" id="RBA27499.1"/>
    </source>
</evidence>
<accession>A0A365NZ55</accession>
<dbReference type="OrthoDB" id="1365853at2"/>
<reference evidence="1 2" key="1">
    <citation type="submission" date="2018-06" db="EMBL/GenBank/DDBJ databases">
        <title>Flavobacterium tibetense sp. nov., isolated from a wetland YonghuCo on Tibetan Plateau.</title>
        <authorList>
            <person name="Xing P."/>
            <person name="Phurbu D."/>
            <person name="Lu H."/>
        </authorList>
    </citation>
    <scope>NUCLEOTIDE SEQUENCE [LARGE SCALE GENOMIC DNA]</scope>
    <source>
        <strain evidence="1 2">YH5</strain>
    </source>
</reference>
<dbReference type="EMBL" id="QLST01000018">
    <property type="protein sequence ID" value="RBA27499.1"/>
    <property type="molecule type" value="Genomic_DNA"/>
</dbReference>
<gene>
    <name evidence="1" type="ORF">DPN68_11945</name>
</gene>
<protein>
    <recommendedName>
        <fullName evidence="3">Lipoprotein</fullName>
    </recommendedName>
</protein>